<proteinExistence type="predicted"/>
<organism evidence="2 3">
    <name type="scientific">Rhizopus stolonifer</name>
    <name type="common">Rhizopus nigricans</name>
    <dbReference type="NCBI Taxonomy" id="4846"/>
    <lineage>
        <taxon>Eukaryota</taxon>
        <taxon>Fungi</taxon>
        <taxon>Fungi incertae sedis</taxon>
        <taxon>Mucoromycota</taxon>
        <taxon>Mucoromycotina</taxon>
        <taxon>Mucoromycetes</taxon>
        <taxon>Mucorales</taxon>
        <taxon>Mucorineae</taxon>
        <taxon>Rhizopodaceae</taxon>
        <taxon>Rhizopus</taxon>
    </lineage>
</organism>
<comment type="caution">
    <text evidence="2">The sequence shown here is derived from an EMBL/GenBank/DDBJ whole genome shotgun (WGS) entry which is preliminary data.</text>
</comment>
<feature type="region of interest" description="Disordered" evidence="1">
    <location>
        <begin position="1"/>
        <end position="23"/>
    </location>
</feature>
<dbReference type="AlphaFoldDB" id="A0A367KLP2"/>
<dbReference type="OrthoDB" id="10448471at2759"/>
<evidence type="ECO:0000313" key="3">
    <source>
        <dbReference type="Proteomes" id="UP000253551"/>
    </source>
</evidence>
<gene>
    <name evidence="2" type="ORF">CU098_004893</name>
</gene>
<accession>A0A367KLP2</accession>
<feature type="region of interest" description="Disordered" evidence="1">
    <location>
        <begin position="51"/>
        <end position="75"/>
    </location>
</feature>
<dbReference type="EMBL" id="PJQM01001138">
    <property type="protein sequence ID" value="RCI03116.1"/>
    <property type="molecule type" value="Genomic_DNA"/>
</dbReference>
<keyword evidence="3" id="KW-1185">Reference proteome</keyword>
<protein>
    <submittedName>
        <fullName evidence="2">Uncharacterized protein</fullName>
    </submittedName>
</protein>
<evidence type="ECO:0000313" key="2">
    <source>
        <dbReference type="EMBL" id="RCI03116.1"/>
    </source>
</evidence>
<dbReference type="Proteomes" id="UP000253551">
    <property type="component" value="Unassembled WGS sequence"/>
</dbReference>
<reference evidence="2 3" key="1">
    <citation type="journal article" date="2018" name="G3 (Bethesda)">
        <title>Phylogenetic and Phylogenomic Definition of Rhizopus Species.</title>
        <authorList>
            <person name="Gryganskyi A.P."/>
            <person name="Golan J."/>
            <person name="Dolatabadi S."/>
            <person name="Mondo S."/>
            <person name="Robb S."/>
            <person name="Idnurm A."/>
            <person name="Muszewska A."/>
            <person name="Steczkiewicz K."/>
            <person name="Masonjones S."/>
            <person name="Liao H.L."/>
            <person name="Gajdeczka M.T."/>
            <person name="Anike F."/>
            <person name="Vuek A."/>
            <person name="Anishchenko I.M."/>
            <person name="Voigt K."/>
            <person name="de Hoog G.S."/>
            <person name="Smith M.E."/>
            <person name="Heitman J."/>
            <person name="Vilgalys R."/>
            <person name="Stajich J.E."/>
        </authorList>
    </citation>
    <scope>NUCLEOTIDE SEQUENCE [LARGE SCALE GENOMIC DNA]</scope>
    <source>
        <strain evidence="2 3">LSU 92-RS-03</strain>
    </source>
</reference>
<name>A0A367KLP2_RHIST</name>
<sequence>MNSLPTDISNGDMNHATNKNIPNVTFWPQQQPQQQNVLPAIIPNEGKFTWAVPSSQPFDPALDESAKRRRMNPTD</sequence>
<evidence type="ECO:0000256" key="1">
    <source>
        <dbReference type="SAM" id="MobiDB-lite"/>
    </source>
</evidence>